<dbReference type="EMBL" id="BAABME010001987">
    <property type="protein sequence ID" value="GAA0152448.1"/>
    <property type="molecule type" value="Genomic_DNA"/>
</dbReference>
<dbReference type="Proteomes" id="UP001454036">
    <property type="component" value="Unassembled WGS sequence"/>
</dbReference>
<evidence type="ECO:0000313" key="2">
    <source>
        <dbReference type="Proteomes" id="UP001454036"/>
    </source>
</evidence>
<gene>
    <name evidence="1" type="ORF">LIER_10929</name>
</gene>
<comment type="caution">
    <text evidence="1">The sequence shown here is derived from an EMBL/GenBank/DDBJ whole genome shotgun (WGS) entry which is preliminary data.</text>
</comment>
<keyword evidence="2" id="KW-1185">Reference proteome</keyword>
<accession>A0AAV3PQG6</accession>
<sequence length="123" mass="13981">MRAELEGVQAERDSTLKERESLCVGRDEMLQTHDRLLDQLTESQHQPHIMEVTLEGAKTTEGLGELVRSSDVGRDLLFQHFSLALERTIRAVQAKLEEAELEVPDTHWDLVRDDVSSPDPSNF</sequence>
<reference evidence="1 2" key="1">
    <citation type="submission" date="2024-01" db="EMBL/GenBank/DDBJ databases">
        <title>The complete chloroplast genome sequence of Lithospermum erythrorhizon: insights into the phylogenetic relationship among Boraginaceae species and the maternal lineages of purple gromwells.</title>
        <authorList>
            <person name="Okada T."/>
            <person name="Watanabe K."/>
        </authorList>
    </citation>
    <scope>NUCLEOTIDE SEQUENCE [LARGE SCALE GENOMIC DNA]</scope>
</reference>
<protein>
    <submittedName>
        <fullName evidence="1">Uncharacterized protein</fullName>
    </submittedName>
</protein>
<name>A0AAV3PQG6_LITER</name>
<evidence type="ECO:0000313" key="1">
    <source>
        <dbReference type="EMBL" id="GAA0152448.1"/>
    </source>
</evidence>
<proteinExistence type="predicted"/>
<dbReference type="AlphaFoldDB" id="A0AAV3PQG6"/>
<organism evidence="1 2">
    <name type="scientific">Lithospermum erythrorhizon</name>
    <name type="common">Purple gromwell</name>
    <name type="synonym">Lithospermum officinale var. erythrorhizon</name>
    <dbReference type="NCBI Taxonomy" id="34254"/>
    <lineage>
        <taxon>Eukaryota</taxon>
        <taxon>Viridiplantae</taxon>
        <taxon>Streptophyta</taxon>
        <taxon>Embryophyta</taxon>
        <taxon>Tracheophyta</taxon>
        <taxon>Spermatophyta</taxon>
        <taxon>Magnoliopsida</taxon>
        <taxon>eudicotyledons</taxon>
        <taxon>Gunneridae</taxon>
        <taxon>Pentapetalae</taxon>
        <taxon>asterids</taxon>
        <taxon>lamiids</taxon>
        <taxon>Boraginales</taxon>
        <taxon>Boraginaceae</taxon>
        <taxon>Boraginoideae</taxon>
        <taxon>Lithospermeae</taxon>
        <taxon>Lithospermum</taxon>
    </lineage>
</organism>